<reference evidence="1 2" key="1">
    <citation type="submission" date="2017-10" db="EMBL/GenBank/DDBJ databases">
        <title>Whole genome sequencing of Pseudoxanthomonas broegbernensis DSM 12573(T).</title>
        <authorList>
            <person name="Kumar S."/>
            <person name="Bansal K."/>
            <person name="Kaur A."/>
            <person name="Patil P."/>
            <person name="Sharma S."/>
            <person name="Patil P.B."/>
        </authorList>
    </citation>
    <scope>NUCLEOTIDE SEQUENCE [LARGE SCALE GENOMIC DNA]</scope>
    <source>
        <strain evidence="1 2">DSM 12573</strain>
    </source>
</reference>
<dbReference type="Proteomes" id="UP000462066">
    <property type="component" value="Unassembled WGS sequence"/>
</dbReference>
<protein>
    <recommendedName>
        <fullName evidence="3">DUF3426 domain-containing protein</fullName>
    </recommendedName>
</protein>
<dbReference type="Pfam" id="PF11906">
    <property type="entry name" value="DUF3426"/>
    <property type="match status" value="1"/>
</dbReference>
<comment type="caution">
    <text evidence="1">The sequence shown here is derived from an EMBL/GenBank/DDBJ whole genome shotgun (WGS) entry which is preliminary data.</text>
</comment>
<evidence type="ECO:0008006" key="3">
    <source>
        <dbReference type="Google" id="ProtNLM"/>
    </source>
</evidence>
<dbReference type="InterPro" id="IPR021834">
    <property type="entry name" value="DUF3426"/>
</dbReference>
<evidence type="ECO:0000313" key="2">
    <source>
        <dbReference type="Proteomes" id="UP000462066"/>
    </source>
</evidence>
<keyword evidence="2" id="KW-1185">Reference proteome</keyword>
<name>A0A7V8GNY2_9GAMM</name>
<sequence>MAPDTGGEAAAAAHVSNTATPPAAAPATIAIGPRFASGGRVRGHWPLVALLALLLAVQSLLADRARLAADPHWRPLVERLCTALRCDLPSWREPAAFSMLERKVRAAQETPGTLRVDATFRNDARWPQAWPALQLALADADGRVIGSGVYAPEHYLGVPPDTLLAPGQSAQVTFLVQEPAPGTVAFSFRFR</sequence>
<organism evidence="1 2">
    <name type="scientific">Pseudoxanthomonas broegbernensis</name>
    <dbReference type="NCBI Taxonomy" id="83619"/>
    <lineage>
        <taxon>Bacteria</taxon>
        <taxon>Pseudomonadati</taxon>
        <taxon>Pseudomonadota</taxon>
        <taxon>Gammaproteobacteria</taxon>
        <taxon>Lysobacterales</taxon>
        <taxon>Lysobacteraceae</taxon>
        <taxon>Pseudoxanthomonas</taxon>
    </lineage>
</organism>
<dbReference type="AlphaFoldDB" id="A0A7V8GNY2"/>
<dbReference type="EMBL" id="MWIP01000003">
    <property type="protein sequence ID" value="KAF1687391.1"/>
    <property type="molecule type" value="Genomic_DNA"/>
</dbReference>
<proteinExistence type="predicted"/>
<accession>A0A7V8GNY2</accession>
<evidence type="ECO:0000313" key="1">
    <source>
        <dbReference type="EMBL" id="KAF1687391.1"/>
    </source>
</evidence>
<gene>
    <name evidence="1" type="ORF">B1992_04280</name>
</gene>